<name>A0A7M2Y4J0_9FLAO</name>
<keyword evidence="2" id="KW-1185">Reference proteome</keyword>
<accession>A0A7M2Y4J0</accession>
<protein>
    <submittedName>
        <fullName evidence="1">Uncharacterized protein</fullName>
    </submittedName>
</protein>
<dbReference type="RefSeq" id="WP_193812302.1">
    <property type="nucleotide sequence ID" value="NZ_CP040442.1"/>
</dbReference>
<reference evidence="1 2" key="1">
    <citation type="submission" date="2019-05" db="EMBL/GenBank/DDBJ databases">
        <title>Chryseobacterium sp. isolated from King George Island, maritime Antarctica.</title>
        <authorList>
            <person name="Peng X."/>
        </authorList>
    </citation>
    <scope>NUCLEOTIDE SEQUENCE [LARGE SCALE GENOMIC DNA]</scope>
    <source>
        <strain evidence="1 2">7-3A</strain>
    </source>
</reference>
<dbReference type="Proteomes" id="UP000594195">
    <property type="component" value="Chromosome"/>
</dbReference>
<proteinExistence type="predicted"/>
<dbReference type="KEGG" id="kfa:Q73A0000_01365"/>
<gene>
    <name evidence="1" type="ORF">Q73A0000_01365</name>
</gene>
<evidence type="ECO:0000313" key="1">
    <source>
        <dbReference type="EMBL" id="QOW09091.1"/>
    </source>
</evidence>
<evidence type="ECO:0000313" key="2">
    <source>
        <dbReference type="Proteomes" id="UP000594195"/>
    </source>
</evidence>
<sequence>MKVQKLQNEITQNGFTYKLVKSTDSGYLFSIHNSESDTMYGYEVFMRKLTPLCVDFEKKIFSETEFKERYPKANDFGVWAWTAKRLERAEEILESFEKVNVNNRENQSNPKATHQNAD</sequence>
<dbReference type="AlphaFoldDB" id="A0A7M2Y4J0"/>
<organism evidence="1 2">
    <name type="scientific">Kaistella flava</name>
    <name type="common">ex Peng et al. 2021</name>
    <dbReference type="NCBI Taxonomy" id="2038776"/>
    <lineage>
        <taxon>Bacteria</taxon>
        <taxon>Pseudomonadati</taxon>
        <taxon>Bacteroidota</taxon>
        <taxon>Flavobacteriia</taxon>
        <taxon>Flavobacteriales</taxon>
        <taxon>Weeksellaceae</taxon>
        <taxon>Chryseobacterium group</taxon>
        <taxon>Kaistella</taxon>
    </lineage>
</organism>
<dbReference type="EMBL" id="CP040442">
    <property type="protein sequence ID" value="QOW09091.1"/>
    <property type="molecule type" value="Genomic_DNA"/>
</dbReference>